<dbReference type="Gramene" id="TVU03267">
    <property type="protein sequence ID" value="TVU03267"/>
    <property type="gene ID" value="EJB05_51210"/>
</dbReference>
<protein>
    <submittedName>
        <fullName evidence="1">Uncharacterized protein</fullName>
    </submittedName>
</protein>
<evidence type="ECO:0000313" key="2">
    <source>
        <dbReference type="Proteomes" id="UP000324897"/>
    </source>
</evidence>
<dbReference type="AlphaFoldDB" id="A0A5J9SWH0"/>
<comment type="caution">
    <text evidence="1">The sequence shown here is derived from an EMBL/GenBank/DDBJ whole genome shotgun (WGS) entry which is preliminary data.</text>
</comment>
<keyword evidence="2" id="KW-1185">Reference proteome</keyword>
<proteinExistence type="predicted"/>
<gene>
    <name evidence="1" type="ORF">EJB05_51210</name>
</gene>
<name>A0A5J9SWH0_9POAL</name>
<accession>A0A5J9SWH0</accession>
<evidence type="ECO:0000313" key="1">
    <source>
        <dbReference type="EMBL" id="TVU03267.1"/>
    </source>
</evidence>
<dbReference type="Proteomes" id="UP000324897">
    <property type="component" value="Unassembled WGS sequence"/>
</dbReference>
<dbReference type="EMBL" id="RWGY01000200">
    <property type="protein sequence ID" value="TVU03267.1"/>
    <property type="molecule type" value="Genomic_DNA"/>
</dbReference>
<organism evidence="1 2">
    <name type="scientific">Eragrostis curvula</name>
    <name type="common">weeping love grass</name>
    <dbReference type="NCBI Taxonomy" id="38414"/>
    <lineage>
        <taxon>Eukaryota</taxon>
        <taxon>Viridiplantae</taxon>
        <taxon>Streptophyta</taxon>
        <taxon>Embryophyta</taxon>
        <taxon>Tracheophyta</taxon>
        <taxon>Spermatophyta</taxon>
        <taxon>Magnoliopsida</taxon>
        <taxon>Liliopsida</taxon>
        <taxon>Poales</taxon>
        <taxon>Poaceae</taxon>
        <taxon>PACMAD clade</taxon>
        <taxon>Chloridoideae</taxon>
        <taxon>Eragrostideae</taxon>
        <taxon>Eragrostidinae</taxon>
        <taxon>Eragrostis</taxon>
    </lineage>
</organism>
<reference evidence="1 2" key="1">
    <citation type="journal article" date="2019" name="Sci. Rep.">
        <title>A high-quality genome of Eragrostis curvula grass provides insights into Poaceae evolution and supports new strategies to enhance forage quality.</title>
        <authorList>
            <person name="Carballo J."/>
            <person name="Santos B.A.C.M."/>
            <person name="Zappacosta D."/>
            <person name="Garbus I."/>
            <person name="Selva J.P."/>
            <person name="Gallo C.A."/>
            <person name="Diaz A."/>
            <person name="Albertini E."/>
            <person name="Caccamo M."/>
            <person name="Echenique V."/>
        </authorList>
    </citation>
    <scope>NUCLEOTIDE SEQUENCE [LARGE SCALE GENOMIC DNA]</scope>
    <source>
        <strain evidence="2">cv. Victoria</strain>
        <tissue evidence="1">Leaf</tissue>
    </source>
</reference>
<sequence>MRSGRLEIRRLRKICQHCTKRGKQICLKMVPKKLVGLDLHSLRSVLTCRGQTCSFDLFGTSNETCPLGSLPSQYGLFEALSEMELSDDLAIGLLPDGDSLTDARYPDGFSDCGGSSSSWVVLFLLKPFYFQKLRLSWINRFSLLYFHVSARQALQPTCSMYAVE</sequence>